<organism evidence="2 3">
    <name type="scientific">Plutella xylostella</name>
    <name type="common">Diamondback moth</name>
    <name type="synonym">Plutella maculipennis</name>
    <dbReference type="NCBI Taxonomy" id="51655"/>
    <lineage>
        <taxon>Eukaryota</taxon>
        <taxon>Metazoa</taxon>
        <taxon>Ecdysozoa</taxon>
        <taxon>Arthropoda</taxon>
        <taxon>Hexapoda</taxon>
        <taxon>Insecta</taxon>
        <taxon>Pterygota</taxon>
        <taxon>Neoptera</taxon>
        <taxon>Endopterygota</taxon>
        <taxon>Lepidoptera</taxon>
        <taxon>Glossata</taxon>
        <taxon>Ditrysia</taxon>
        <taxon>Yponomeutoidea</taxon>
        <taxon>Plutellidae</taxon>
        <taxon>Plutella</taxon>
    </lineage>
</organism>
<sequence length="399" mass="46455">MEDKPSSSASKSDSDVSDEEMSESSEESEDSFQNNKIKRGPAVSTIVKALSVLNTDDDGGDPQFRRKKKLTVDEIIKRWNILKVFKRLGTQEQCLQFALDRALLPASRLCRRHKTPMKLQTIGDIVGRFQCTKDICRNGYFSRSDNTFFDGCQMQLRQILQLMYFYGDGFNYEETQRECYVPGRDEALPLSTIALWFRYCREAVVIYQIKHQKEKTKIGGPGRLVKLDESKLEHTTREGGKTRHSHWIIGITEEGASDFRVDIFPDNEKSINENMVRLVKKQVIEGSTIRASDWAAYRCLCDHGYAVEVTDDASERLWQVLKRSYKGVEVTDDAVLRPWQVVKRYFKGLKERCQYQEDMEFAGWLVERSWRKRMKLRGLDPFEKLIECIQYVYPLKKLI</sequence>
<name>A0A8S4E2F1_PLUXY</name>
<feature type="compositionally biased region" description="Low complexity" evidence="1">
    <location>
        <begin position="1"/>
        <end position="11"/>
    </location>
</feature>
<feature type="compositionally biased region" description="Acidic residues" evidence="1">
    <location>
        <begin position="15"/>
        <end position="30"/>
    </location>
</feature>
<evidence type="ECO:0000313" key="3">
    <source>
        <dbReference type="Proteomes" id="UP000653454"/>
    </source>
</evidence>
<proteinExistence type="predicted"/>
<dbReference type="EMBL" id="CAJHNJ030000012">
    <property type="protein sequence ID" value="CAG9109864.1"/>
    <property type="molecule type" value="Genomic_DNA"/>
</dbReference>
<evidence type="ECO:0000256" key="1">
    <source>
        <dbReference type="SAM" id="MobiDB-lite"/>
    </source>
</evidence>
<evidence type="ECO:0000313" key="2">
    <source>
        <dbReference type="EMBL" id="CAG9109864.1"/>
    </source>
</evidence>
<dbReference type="AlphaFoldDB" id="A0A8S4E2F1"/>
<feature type="region of interest" description="Disordered" evidence="1">
    <location>
        <begin position="1"/>
        <end position="37"/>
    </location>
</feature>
<reference evidence="2" key="1">
    <citation type="submission" date="2020-11" db="EMBL/GenBank/DDBJ databases">
        <authorList>
            <person name="Whiteford S."/>
        </authorList>
    </citation>
    <scope>NUCLEOTIDE SEQUENCE</scope>
</reference>
<accession>A0A8S4E2F1</accession>
<keyword evidence="3" id="KW-1185">Reference proteome</keyword>
<protein>
    <submittedName>
        <fullName evidence="2">(diamondback moth) hypothetical protein</fullName>
    </submittedName>
</protein>
<dbReference type="Proteomes" id="UP000653454">
    <property type="component" value="Unassembled WGS sequence"/>
</dbReference>
<gene>
    <name evidence="2" type="ORF">PLXY2_LOCUS4336</name>
</gene>
<comment type="caution">
    <text evidence="2">The sequence shown here is derived from an EMBL/GenBank/DDBJ whole genome shotgun (WGS) entry which is preliminary data.</text>
</comment>